<feature type="region of interest" description="Disordered" evidence="1">
    <location>
        <begin position="183"/>
        <end position="217"/>
    </location>
</feature>
<evidence type="ECO:0000313" key="2">
    <source>
        <dbReference type="EMBL" id="MBJ7594121.1"/>
    </source>
</evidence>
<name>A0A934K0X6_9BACT</name>
<protein>
    <submittedName>
        <fullName evidence="2">Uncharacterized protein</fullName>
    </submittedName>
</protein>
<sequence>MDAAVTELYHGPLEDFIGQRAAIARSLRTHDAVASVAVGKLRKPSVTAWAIDQVAFDEPTLITGLLAAGADARDMQQAAGDGEVSGELLRAASERVRRSVDAVAAAAGSVLERADHPTGAEALRRIRTTLQAAATGGASERVALWRGTLDRDLEPAGFLGTDDVGDDPPELVEALASLRSERAPVGVKRKASPPQEIRQAAGDRAAKRRAAELGEASRRARALAEAKRDRADHLAEAARLAEEEAISAAGAAEAAEEAARAFQWSNDH</sequence>
<dbReference type="RefSeq" id="WP_337310043.1">
    <property type="nucleotide sequence ID" value="NZ_JAEKNS010000053.1"/>
</dbReference>
<dbReference type="Proteomes" id="UP000606991">
    <property type="component" value="Unassembled WGS sequence"/>
</dbReference>
<accession>A0A934K0X6</accession>
<reference evidence="2 3" key="1">
    <citation type="submission" date="2020-10" db="EMBL/GenBank/DDBJ databases">
        <title>Ca. Dormibacterota MAGs.</title>
        <authorList>
            <person name="Montgomery K."/>
        </authorList>
    </citation>
    <scope>NUCLEOTIDE SEQUENCE [LARGE SCALE GENOMIC DNA]</scope>
    <source>
        <strain evidence="2">SC8812_S17_18</strain>
    </source>
</reference>
<evidence type="ECO:0000256" key="1">
    <source>
        <dbReference type="SAM" id="MobiDB-lite"/>
    </source>
</evidence>
<proteinExistence type="predicted"/>
<comment type="caution">
    <text evidence="2">The sequence shown here is derived from an EMBL/GenBank/DDBJ whole genome shotgun (WGS) entry which is preliminary data.</text>
</comment>
<dbReference type="EMBL" id="JAEKNS010000053">
    <property type="protein sequence ID" value="MBJ7594121.1"/>
    <property type="molecule type" value="Genomic_DNA"/>
</dbReference>
<dbReference type="AlphaFoldDB" id="A0A934K0X6"/>
<gene>
    <name evidence="2" type="ORF">JF886_04535</name>
</gene>
<evidence type="ECO:0000313" key="3">
    <source>
        <dbReference type="Proteomes" id="UP000606991"/>
    </source>
</evidence>
<organism evidence="2 3">
    <name type="scientific">Candidatus Aeolococcus gillhamiae</name>
    <dbReference type="NCBI Taxonomy" id="3127015"/>
    <lineage>
        <taxon>Bacteria</taxon>
        <taxon>Bacillati</taxon>
        <taxon>Candidatus Dormiibacterota</taxon>
        <taxon>Candidatus Dormibacteria</taxon>
        <taxon>Candidatus Aeolococcales</taxon>
        <taxon>Candidatus Aeolococcaceae</taxon>
        <taxon>Candidatus Aeolococcus</taxon>
    </lineage>
</organism>